<evidence type="ECO:0000313" key="3">
    <source>
        <dbReference type="Proteomes" id="UP000002668"/>
    </source>
</evidence>
<dbReference type="Proteomes" id="UP000002668">
    <property type="component" value="Genome"/>
</dbReference>
<gene>
    <name evidence="2" type="ORF">LEMA_P105590.1</name>
</gene>
<dbReference type="EMBL" id="FP929131">
    <property type="protein sequence ID" value="CBX97428.1"/>
    <property type="molecule type" value="Genomic_DNA"/>
</dbReference>
<dbReference type="GeneID" id="13281170"/>
<sequence length="145" mass="14336">MHVPTLLTTLVSLVLLTGTTLAAPTPQLEGILGALTLPTAGTGNQVGGKGVENANGNMKGNGKGNNTGNNKGTGNTAGTGNEAVKGNALALPLLGARSEQQKQRGDLGSVVGTITQPAVGLGHALLGNGKIAVLGTKLAMEIFFS</sequence>
<proteinExistence type="predicted"/>
<dbReference type="AlphaFoldDB" id="E5A1G4"/>
<feature type="chain" id="PRO_5003194962" evidence="1">
    <location>
        <begin position="23"/>
        <end position="145"/>
    </location>
</feature>
<evidence type="ECO:0000313" key="2">
    <source>
        <dbReference type="EMBL" id="CBX97428.1"/>
    </source>
</evidence>
<keyword evidence="3" id="KW-1185">Reference proteome</keyword>
<reference evidence="3" key="1">
    <citation type="journal article" date="2011" name="Nat. Commun.">
        <title>Effector diversification within compartments of the Leptosphaeria maculans genome affected by Repeat-Induced Point mutations.</title>
        <authorList>
            <person name="Rouxel T."/>
            <person name="Grandaubert J."/>
            <person name="Hane J.K."/>
            <person name="Hoede C."/>
            <person name="van de Wouw A.P."/>
            <person name="Couloux A."/>
            <person name="Dominguez V."/>
            <person name="Anthouard V."/>
            <person name="Bally P."/>
            <person name="Bourras S."/>
            <person name="Cozijnsen A.J."/>
            <person name="Ciuffetti L.M."/>
            <person name="Degrave A."/>
            <person name="Dilmaghani A."/>
            <person name="Duret L."/>
            <person name="Fudal I."/>
            <person name="Goodwin S.B."/>
            <person name="Gout L."/>
            <person name="Glaser N."/>
            <person name="Linglin J."/>
            <person name="Kema G.H.J."/>
            <person name="Lapalu N."/>
            <person name="Lawrence C.B."/>
            <person name="May K."/>
            <person name="Meyer M."/>
            <person name="Ollivier B."/>
            <person name="Poulain J."/>
            <person name="Schoch C.L."/>
            <person name="Simon A."/>
            <person name="Spatafora J.W."/>
            <person name="Stachowiak A."/>
            <person name="Turgeon B.G."/>
            <person name="Tyler B.M."/>
            <person name="Vincent D."/>
            <person name="Weissenbach J."/>
            <person name="Amselem J."/>
            <person name="Quesneville H."/>
            <person name="Oliver R.P."/>
            <person name="Wincker P."/>
            <person name="Balesdent M.-H."/>
            <person name="Howlett B.J."/>
        </authorList>
    </citation>
    <scope>NUCLEOTIDE SEQUENCE [LARGE SCALE GENOMIC DNA]</scope>
    <source>
        <strain evidence="3">JN3 / isolate v23.1.3 / race Av1-4-5-6-7-8</strain>
    </source>
</reference>
<dbReference type="STRING" id="985895.E5A1G4"/>
<dbReference type="eggNOG" id="ENOG502T68X">
    <property type="taxonomic scope" value="Eukaryota"/>
</dbReference>
<protein>
    <submittedName>
        <fullName evidence="2">Predicted protein</fullName>
    </submittedName>
</protein>
<dbReference type="InParanoid" id="E5A1G4"/>
<dbReference type="HOGENOM" id="CLU_1787186_0_0_1"/>
<feature type="signal peptide" evidence="1">
    <location>
        <begin position="1"/>
        <end position="22"/>
    </location>
</feature>
<accession>E5A1G4</accession>
<organism evidence="3">
    <name type="scientific">Leptosphaeria maculans (strain JN3 / isolate v23.1.3 / race Av1-4-5-6-7-8)</name>
    <name type="common">Blackleg fungus</name>
    <name type="synonym">Phoma lingam</name>
    <dbReference type="NCBI Taxonomy" id="985895"/>
    <lineage>
        <taxon>Eukaryota</taxon>
        <taxon>Fungi</taxon>
        <taxon>Dikarya</taxon>
        <taxon>Ascomycota</taxon>
        <taxon>Pezizomycotina</taxon>
        <taxon>Dothideomycetes</taxon>
        <taxon>Pleosporomycetidae</taxon>
        <taxon>Pleosporales</taxon>
        <taxon>Pleosporineae</taxon>
        <taxon>Leptosphaeriaceae</taxon>
        <taxon>Plenodomus</taxon>
        <taxon>Plenodomus lingam/Leptosphaeria maculans species complex</taxon>
    </lineage>
</organism>
<evidence type="ECO:0000256" key="1">
    <source>
        <dbReference type="SAM" id="SignalP"/>
    </source>
</evidence>
<dbReference type="VEuPathDB" id="FungiDB:LEMA_P105590.1"/>
<name>E5A1G4_LEPMJ</name>
<keyword evidence="1" id="KW-0732">Signal</keyword>